<dbReference type="AlphaFoldDB" id="A0A1R3V8B0"/>
<name>A0A1R3V8B0_9HYPH</name>
<organism evidence="1 2">
    <name type="scientific">Mesorhizobium prunaredense</name>
    <dbReference type="NCBI Taxonomy" id="1631249"/>
    <lineage>
        <taxon>Bacteria</taxon>
        <taxon>Pseudomonadati</taxon>
        <taxon>Pseudomonadota</taxon>
        <taxon>Alphaproteobacteria</taxon>
        <taxon>Hyphomicrobiales</taxon>
        <taxon>Phyllobacteriaceae</taxon>
        <taxon>Mesorhizobium</taxon>
    </lineage>
</organism>
<dbReference type="EMBL" id="FTPD01000013">
    <property type="protein sequence ID" value="SIT55017.1"/>
    <property type="molecule type" value="Genomic_DNA"/>
</dbReference>
<protein>
    <submittedName>
        <fullName evidence="1">Uncharacterized protein</fullName>
    </submittedName>
</protein>
<evidence type="ECO:0000313" key="1">
    <source>
        <dbReference type="EMBL" id="SIT55017.1"/>
    </source>
</evidence>
<keyword evidence="2" id="KW-1185">Reference proteome</keyword>
<sequence>MHRYTVLAALCVTTGYASAGELDPLQGGSIDLGGFQGVVYYTEADNSFRVVTTIAEGEAGLPVRFEATLDEGQSLTISVPGRLDERSQTVEISRAGGKLFVAGAEPPPELVRAGH</sequence>
<proteinExistence type="predicted"/>
<dbReference type="Proteomes" id="UP000188388">
    <property type="component" value="Unassembled WGS sequence"/>
</dbReference>
<reference evidence="2" key="1">
    <citation type="submission" date="2017-01" db="EMBL/GenBank/DDBJ databases">
        <authorList>
            <person name="Brunel B."/>
        </authorList>
    </citation>
    <scope>NUCLEOTIDE SEQUENCE [LARGE SCALE GENOMIC DNA]</scope>
</reference>
<dbReference type="RefSeq" id="WP_077377453.1">
    <property type="nucleotide sequence ID" value="NZ_FTPD01000013.1"/>
</dbReference>
<accession>A0A1R3V8B0</accession>
<gene>
    <name evidence="1" type="ORF">BQ8794_200020</name>
</gene>
<evidence type="ECO:0000313" key="2">
    <source>
        <dbReference type="Proteomes" id="UP000188388"/>
    </source>
</evidence>